<keyword evidence="2" id="KW-1185">Reference proteome</keyword>
<evidence type="ECO:0000313" key="1">
    <source>
        <dbReference type="EMBL" id="EQB14968.1"/>
    </source>
</evidence>
<reference evidence="1 2" key="1">
    <citation type="journal article" date="2013" name="Genome Announc.">
        <title>Draft Genome Sequence of Sphingobium lactosutens Strain DS20T, Isolated from a Hexachlorocyclohexane Dumpsite.</title>
        <authorList>
            <person name="Kumar R."/>
            <person name="Dwivedi V."/>
            <person name="Negi V."/>
            <person name="Khurana J.P."/>
            <person name="Lal R."/>
        </authorList>
    </citation>
    <scope>NUCLEOTIDE SEQUENCE [LARGE SCALE GENOMIC DNA]</scope>
    <source>
        <strain evidence="1 2">DS20</strain>
    </source>
</reference>
<dbReference type="AlphaFoldDB" id="T0HS68"/>
<evidence type="ECO:0000313" key="2">
    <source>
        <dbReference type="Proteomes" id="UP000015531"/>
    </source>
</evidence>
<accession>T0HS68</accession>
<dbReference type="RefSeq" id="WP_021226164.1">
    <property type="nucleotide sequence ID" value="NZ_ATDP01000089.1"/>
</dbReference>
<sequence>MHIAAVAIHVPLVEKLDDGQAHRTSGLAVLRVLEPESAPNRVDLSLSNLDNLTASAARHGDQADDVDSARIVFGLGCFGEEALGRMR</sequence>
<protein>
    <submittedName>
        <fullName evidence="1">Uncharacterized protein</fullName>
    </submittedName>
</protein>
<name>T0HS68_9SPHN</name>
<comment type="caution">
    <text evidence="1">The sequence shown here is derived from an EMBL/GenBank/DDBJ whole genome shotgun (WGS) entry which is preliminary data.</text>
</comment>
<organism evidence="1 2">
    <name type="scientific">Sphingobium lactosutens DS20</name>
    <dbReference type="NCBI Taxonomy" id="1331060"/>
    <lineage>
        <taxon>Bacteria</taxon>
        <taxon>Pseudomonadati</taxon>
        <taxon>Pseudomonadota</taxon>
        <taxon>Alphaproteobacteria</taxon>
        <taxon>Sphingomonadales</taxon>
        <taxon>Sphingomonadaceae</taxon>
        <taxon>Sphingobium</taxon>
    </lineage>
</organism>
<dbReference type="EMBL" id="ATDP01000089">
    <property type="protein sequence ID" value="EQB14968.1"/>
    <property type="molecule type" value="Genomic_DNA"/>
</dbReference>
<gene>
    <name evidence="1" type="ORF">RLDS_12415</name>
</gene>
<proteinExistence type="predicted"/>
<dbReference type="PATRIC" id="fig|1331060.3.peg.2360"/>
<dbReference type="Proteomes" id="UP000015531">
    <property type="component" value="Unassembled WGS sequence"/>
</dbReference>